<sequence>MNAGFGKILDLFGNGDGESLDHYYPVRPECKDDVPPCRFRPQRGKTLSQRKWESCFSSDGRLDVARIIKRVQRGGIHPSIRGPAWEFILGCFDPNSTTKERNQIRQERRDQYYIWKARCQKMAPVIGSGKIVTTPLVSDDGTSASGGNNRPNSMERKKDDKSKELKWKYSLHQIGLDVLRTDRALSFYESESNQAKLSDVLAVYSWVDSDIGYVQGMNDICSPMVMILEDEGDAFWCFYHAMRKLRENFRSSDTSLGVQSQLTTLSTIIQTVDPELHQHLEDVAGGQYLFAIRMLMVLFRREFSFMDSLYLWELIWGMEYNPNLYSIYNDSREASASDHDQKHLKQCGKFERKIVKTGLVEEQSALAVFLLASILETKKKKLLNEASAIDDVVEIMGGITGKFDARKACKEALKIQKQYLDKTKK</sequence>
<evidence type="ECO:0000313" key="1">
    <source>
        <dbReference type="EMBL" id="KAI4338988.1"/>
    </source>
</evidence>
<keyword evidence="2" id="KW-1185">Reference proteome</keyword>
<dbReference type="Proteomes" id="UP001057402">
    <property type="component" value="Chromosome 7"/>
</dbReference>
<reference evidence="2" key="1">
    <citation type="journal article" date="2023" name="Front. Plant Sci.">
        <title>Chromosomal-level genome assembly of Melastoma candidum provides insights into trichome evolution.</title>
        <authorList>
            <person name="Zhong Y."/>
            <person name="Wu W."/>
            <person name="Sun C."/>
            <person name="Zou P."/>
            <person name="Liu Y."/>
            <person name="Dai S."/>
            <person name="Zhou R."/>
        </authorList>
    </citation>
    <scope>NUCLEOTIDE SEQUENCE [LARGE SCALE GENOMIC DNA]</scope>
</reference>
<comment type="caution">
    <text evidence="1">The sequence shown here is derived from an EMBL/GenBank/DDBJ whole genome shotgun (WGS) entry which is preliminary data.</text>
</comment>
<gene>
    <name evidence="1" type="ORF">MLD38_023981</name>
</gene>
<dbReference type="EMBL" id="CM042886">
    <property type="protein sequence ID" value="KAI4338988.1"/>
    <property type="molecule type" value="Genomic_DNA"/>
</dbReference>
<name>A0ACB9NS71_9MYRT</name>
<proteinExistence type="predicted"/>
<protein>
    <submittedName>
        <fullName evidence="1">Uncharacterized protein</fullName>
    </submittedName>
</protein>
<organism evidence="1 2">
    <name type="scientific">Melastoma candidum</name>
    <dbReference type="NCBI Taxonomy" id="119954"/>
    <lineage>
        <taxon>Eukaryota</taxon>
        <taxon>Viridiplantae</taxon>
        <taxon>Streptophyta</taxon>
        <taxon>Embryophyta</taxon>
        <taxon>Tracheophyta</taxon>
        <taxon>Spermatophyta</taxon>
        <taxon>Magnoliopsida</taxon>
        <taxon>eudicotyledons</taxon>
        <taxon>Gunneridae</taxon>
        <taxon>Pentapetalae</taxon>
        <taxon>rosids</taxon>
        <taxon>malvids</taxon>
        <taxon>Myrtales</taxon>
        <taxon>Melastomataceae</taxon>
        <taxon>Melastomatoideae</taxon>
        <taxon>Melastomateae</taxon>
        <taxon>Melastoma</taxon>
    </lineage>
</organism>
<accession>A0ACB9NS71</accession>
<evidence type="ECO:0000313" key="2">
    <source>
        <dbReference type="Proteomes" id="UP001057402"/>
    </source>
</evidence>